<reference evidence="1 2" key="1">
    <citation type="submission" date="2019-10" db="EMBL/GenBank/DDBJ databases">
        <title>Bifidobacterium from non-human primates.</title>
        <authorList>
            <person name="Modesto M."/>
        </authorList>
    </citation>
    <scope>NUCLEOTIDE SEQUENCE [LARGE SCALE GENOMIC DNA]</scope>
    <source>
        <strain evidence="1 2">TRE17</strain>
    </source>
</reference>
<dbReference type="AlphaFoldDB" id="A0A6N9Z8R9"/>
<evidence type="ECO:0000313" key="2">
    <source>
        <dbReference type="Proteomes" id="UP000469194"/>
    </source>
</evidence>
<proteinExistence type="predicted"/>
<dbReference type="RefSeq" id="WP_163232814.1">
    <property type="nucleotide sequence ID" value="NZ_WHZW01000029.1"/>
</dbReference>
<protein>
    <submittedName>
        <fullName evidence="1">Uncharacterized protein</fullName>
    </submittedName>
</protein>
<organism evidence="1 2">
    <name type="scientific">Bifidobacterium aerophilum</name>
    <dbReference type="NCBI Taxonomy" id="1798155"/>
    <lineage>
        <taxon>Bacteria</taxon>
        <taxon>Bacillati</taxon>
        <taxon>Actinomycetota</taxon>
        <taxon>Actinomycetes</taxon>
        <taxon>Bifidobacteriales</taxon>
        <taxon>Bifidobacteriaceae</taxon>
        <taxon>Bifidobacterium</taxon>
    </lineage>
</organism>
<gene>
    <name evidence="1" type="ORF">GFD25_10980</name>
</gene>
<name>A0A6N9Z8R9_9BIFI</name>
<dbReference type="Proteomes" id="UP000469194">
    <property type="component" value="Unassembled WGS sequence"/>
</dbReference>
<sequence>MYKRINTRAYNTDTAKELAHVERGEGYGWYEETLYRKRNGEYFIYGYGYAASKYAAPCPGGGSQAGEDIVPLDYDQALDWAEQHLDGGEVDGIFGPSDENDKSQERTVTLSTVAFDRLNYIIKIHGGTRIDHIEWLIRNEYEDVKAWEDYRSQY</sequence>
<accession>A0A6N9Z8R9</accession>
<keyword evidence="2" id="KW-1185">Reference proteome</keyword>
<evidence type="ECO:0000313" key="1">
    <source>
        <dbReference type="EMBL" id="NEG90493.1"/>
    </source>
</evidence>
<dbReference type="EMBL" id="WHZW01000029">
    <property type="protein sequence ID" value="NEG90493.1"/>
    <property type="molecule type" value="Genomic_DNA"/>
</dbReference>
<comment type="caution">
    <text evidence="1">The sequence shown here is derived from an EMBL/GenBank/DDBJ whole genome shotgun (WGS) entry which is preliminary data.</text>
</comment>